<dbReference type="AlphaFoldDB" id="A0A388SCU5"/>
<comment type="caution">
    <text evidence="2">The sequence shown here is derived from an EMBL/GenBank/DDBJ whole genome shotgun (WGS) entry which is preliminary data.</text>
</comment>
<keyword evidence="1" id="KW-0472">Membrane</keyword>
<sequence>MALLGCGLLGTAAAGAAAFLMLVMVTTAAAFTLFMLVVMAAAAALAFFMIVVMTAAAAFALFMLMVMAAAAAPALFLFVIVVVTAAAAATLFLFVLMVVTAAAASTLLFLVVMVMTATAAAAFIVVIVMVVMAAAATPAAAGIHNDRGEGFSDFGIGEADLLQRKPQVFVRRDTETILSLRHAVAAHQKSGTRLLHQIHIARDMEHDFRRRAHRVELPMIIHQDVIDLKRTQFINRNRHFVRFAARLKGGGKLSAEGANQGDLLHSREENRSGLRSRRKDFGERGHCVISRQYGLFDAGKYTDSVRGR</sequence>
<dbReference type="EMBL" id="BGZJ01000001">
    <property type="protein sequence ID" value="GBO94147.1"/>
    <property type="molecule type" value="Genomic_DNA"/>
</dbReference>
<evidence type="ECO:0000313" key="3">
    <source>
        <dbReference type="Proteomes" id="UP000266091"/>
    </source>
</evidence>
<proteinExistence type="predicted"/>
<keyword evidence="1" id="KW-0812">Transmembrane</keyword>
<evidence type="ECO:0000313" key="2">
    <source>
        <dbReference type="EMBL" id="GBO94147.1"/>
    </source>
</evidence>
<evidence type="ECO:0000256" key="1">
    <source>
        <dbReference type="SAM" id="Phobius"/>
    </source>
</evidence>
<organism evidence="2 3">
    <name type="scientific">Mesosutterella multiformis</name>
    <dbReference type="NCBI Taxonomy" id="2259133"/>
    <lineage>
        <taxon>Bacteria</taxon>
        <taxon>Pseudomonadati</taxon>
        <taxon>Pseudomonadota</taxon>
        <taxon>Betaproteobacteria</taxon>
        <taxon>Burkholderiales</taxon>
        <taxon>Sutterellaceae</taxon>
        <taxon>Mesosutterella</taxon>
    </lineage>
</organism>
<accession>A0A388SCU5</accession>
<gene>
    <name evidence="2" type="ORF">MESMUL_15010</name>
</gene>
<name>A0A388SCU5_9BURK</name>
<feature type="transmembrane region" description="Helical" evidence="1">
    <location>
        <begin position="74"/>
        <end position="101"/>
    </location>
</feature>
<reference evidence="2 3" key="1">
    <citation type="journal article" date="2018" name="Int. J. Syst. Evol. Microbiol.">
        <title>Mesosutterella multiformis gen. nov., sp. nov., a member of the family Sutterellaceae and Sutterella megalosphaeroides sp. nov., isolated from human faeces.</title>
        <authorList>
            <person name="Sakamoto M."/>
            <person name="Ikeyama N."/>
            <person name="Kunihiro T."/>
            <person name="Iino T."/>
            <person name="Yuki M."/>
            <person name="Ohkuma M."/>
        </authorList>
    </citation>
    <scope>NUCLEOTIDE SEQUENCE [LARGE SCALE GENOMIC DNA]</scope>
    <source>
        <strain evidence="2 3">4NBBH2</strain>
    </source>
</reference>
<keyword evidence="3" id="KW-1185">Reference proteome</keyword>
<dbReference type="Proteomes" id="UP000266091">
    <property type="component" value="Unassembled WGS sequence"/>
</dbReference>
<feature type="transmembrane region" description="Helical" evidence="1">
    <location>
        <begin position="40"/>
        <end position="62"/>
    </location>
</feature>
<feature type="transmembrane region" description="Helical" evidence="1">
    <location>
        <begin position="107"/>
        <end position="135"/>
    </location>
</feature>
<protein>
    <submittedName>
        <fullName evidence="2">Uncharacterized protein</fullName>
    </submittedName>
</protein>
<keyword evidence="1" id="KW-1133">Transmembrane helix</keyword>